<evidence type="ECO:0000256" key="4">
    <source>
        <dbReference type="ARBA" id="ARBA00023163"/>
    </source>
</evidence>
<dbReference type="FunFam" id="4.10.280.10:FF:000089">
    <property type="entry name" value="Transcription factor LAX PANICLE"/>
    <property type="match status" value="1"/>
</dbReference>
<keyword evidence="4" id="KW-0804">Transcription</keyword>
<keyword evidence="3" id="KW-0238">DNA-binding</keyword>
<dbReference type="SUPFAM" id="SSF47459">
    <property type="entry name" value="HLH, helix-loop-helix DNA-binding domain"/>
    <property type="match status" value="1"/>
</dbReference>
<dbReference type="SMART" id="SM00353">
    <property type="entry name" value="HLH"/>
    <property type="match status" value="1"/>
</dbReference>
<keyword evidence="5" id="KW-0539">Nucleus</keyword>
<keyword evidence="8" id="KW-1185">Reference proteome</keyword>
<dbReference type="InterPro" id="IPR045843">
    <property type="entry name" value="IND-like"/>
</dbReference>
<dbReference type="AlphaFoldDB" id="A0A6A3AHT8"/>
<dbReference type="Pfam" id="PF00010">
    <property type="entry name" value="HLH"/>
    <property type="match status" value="1"/>
</dbReference>
<gene>
    <name evidence="7" type="ORF">F3Y22_tig00110483pilonHSYRG00287</name>
</gene>
<evidence type="ECO:0000313" key="8">
    <source>
        <dbReference type="Proteomes" id="UP000436088"/>
    </source>
</evidence>
<dbReference type="GO" id="GO:0003677">
    <property type="term" value="F:DNA binding"/>
    <property type="evidence" value="ECO:0007669"/>
    <property type="project" value="UniProtKB-KW"/>
</dbReference>
<dbReference type="InterPro" id="IPR011598">
    <property type="entry name" value="bHLH_dom"/>
</dbReference>
<dbReference type="InterPro" id="IPR000330">
    <property type="entry name" value="SNF2_N"/>
</dbReference>
<dbReference type="PANTHER" id="PTHR45914">
    <property type="entry name" value="TRANSCRIPTION FACTOR HEC3-RELATED"/>
    <property type="match status" value="1"/>
</dbReference>
<dbReference type="Pfam" id="PF13328">
    <property type="entry name" value="HD_4"/>
    <property type="match status" value="1"/>
</dbReference>
<evidence type="ECO:0000313" key="7">
    <source>
        <dbReference type="EMBL" id="KAE8702352.1"/>
    </source>
</evidence>
<dbReference type="GO" id="GO:0005634">
    <property type="term" value="C:nucleus"/>
    <property type="evidence" value="ECO:0007669"/>
    <property type="project" value="UniProtKB-SubCell"/>
</dbReference>
<dbReference type="GO" id="GO:0005524">
    <property type="term" value="F:ATP binding"/>
    <property type="evidence" value="ECO:0007669"/>
    <property type="project" value="InterPro"/>
</dbReference>
<feature type="domain" description="BHLH" evidence="6">
    <location>
        <begin position="46"/>
        <end position="95"/>
    </location>
</feature>
<evidence type="ECO:0000256" key="2">
    <source>
        <dbReference type="ARBA" id="ARBA00023015"/>
    </source>
</evidence>
<evidence type="ECO:0000259" key="6">
    <source>
        <dbReference type="PROSITE" id="PS50888"/>
    </source>
</evidence>
<organism evidence="7 8">
    <name type="scientific">Hibiscus syriacus</name>
    <name type="common">Rose of Sharon</name>
    <dbReference type="NCBI Taxonomy" id="106335"/>
    <lineage>
        <taxon>Eukaryota</taxon>
        <taxon>Viridiplantae</taxon>
        <taxon>Streptophyta</taxon>
        <taxon>Embryophyta</taxon>
        <taxon>Tracheophyta</taxon>
        <taxon>Spermatophyta</taxon>
        <taxon>Magnoliopsida</taxon>
        <taxon>eudicotyledons</taxon>
        <taxon>Gunneridae</taxon>
        <taxon>Pentapetalae</taxon>
        <taxon>rosids</taxon>
        <taxon>malvids</taxon>
        <taxon>Malvales</taxon>
        <taxon>Malvaceae</taxon>
        <taxon>Malvoideae</taxon>
        <taxon>Hibiscus</taxon>
    </lineage>
</organism>
<dbReference type="InterPro" id="IPR038718">
    <property type="entry name" value="SNF2-like_sf"/>
</dbReference>
<comment type="subcellular location">
    <subcellularLocation>
        <location evidence="1">Nucleus</location>
    </subcellularLocation>
</comment>
<dbReference type="PROSITE" id="PS50888">
    <property type="entry name" value="BHLH"/>
    <property type="match status" value="1"/>
</dbReference>
<dbReference type="Proteomes" id="UP000436088">
    <property type="component" value="Unassembled WGS sequence"/>
</dbReference>
<dbReference type="EMBL" id="VEPZ02001008">
    <property type="protein sequence ID" value="KAE8702352.1"/>
    <property type="molecule type" value="Genomic_DNA"/>
</dbReference>
<dbReference type="InterPro" id="IPR036638">
    <property type="entry name" value="HLH_DNA-bd_sf"/>
</dbReference>
<dbReference type="GO" id="GO:0003700">
    <property type="term" value="F:DNA-binding transcription factor activity"/>
    <property type="evidence" value="ECO:0007669"/>
    <property type="project" value="InterPro"/>
</dbReference>
<proteinExistence type="predicted"/>
<dbReference type="Gene3D" id="3.40.50.10810">
    <property type="entry name" value="Tandem AAA-ATPase domain"/>
    <property type="match status" value="1"/>
</dbReference>
<dbReference type="PANTHER" id="PTHR45914:SF2">
    <property type="entry name" value="TRANSCRIPTION FACTOR BHLH140-LIKE PROTEIN"/>
    <property type="match status" value="1"/>
</dbReference>
<keyword evidence="2" id="KW-0805">Transcription regulation</keyword>
<sequence>MDCFPSATNFSSSFIDGSSSSSYSLTTNTKEKTIKVSKKGKGAVKLSTDPQSVAARERRHRISDRFKILQSMVPGGTKMDTVSMLDEAIHYVKFLKTQIWLHQAMINECPSLFVPSRSFPVGANVYPSLNPSDLNPAMLQSQELWSLLEFMIPDLFATKDVDLKKLLNVEDRELVGRMKSIMGPFILRRLKSDVMQQLVPNMQRVEYVIMEKQQEDVYREAIEEYHTISQARITKLSESYINNIVGILPRLRRVYKDEDVVHFSKRLHSMSVFECTLDRVIEELRNYNDFSIHQAVDTVVAGILHDVVDDTCESLFIIEAEFGDDVARLVAGVSRLNYINQLLRRHRRINVNQSSLGHKEVPAVGRFTLSKERFQTGEILFQPCIAGVCFASFKMIHDVFVSNGSKRIQSSSFKEAFLEFEASRKPILRSLGQMEGGRYQVLVATIQHFWIVDSGAVFLVSFLEACSPSSCRYNQVVEMYGFDYGFVDLGTCGVMLFLALKQQVYEVDREFIDGLWAGDGVENSAVDGVELLSRVLLLVHFGAKVHLTGPLSYFIHEQQMKDIQEENRAFSDGSYSGSDTWCSGAEVAVEGPCSEEVVIRALVGSEVELCDTFDENVYVQEMPIFDSPKVHYRVVAYGSVCQRCGSFISSELMASDDSSRRLALFRNVIYGRLVE</sequence>
<dbReference type="Gene3D" id="4.10.280.10">
    <property type="entry name" value="Helix-loop-helix DNA-binding domain"/>
    <property type="match status" value="1"/>
</dbReference>
<dbReference type="Pfam" id="PF00176">
    <property type="entry name" value="SNF2-rel_dom"/>
    <property type="match status" value="1"/>
</dbReference>
<reference evidence="7" key="1">
    <citation type="submission" date="2019-09" db="EMBL/GenBank/DDBJ databases">
        <title>Draft genome information of white flower Hibiscus syriacus.</title>
        <authorList>
            <person name="Kim Y.-M."/>
        </authorList>
    </citation>
    <scope>NUCLEOTIDE SEQUENCE [LARGE SCALE GENOMIC DNA]</scope>
    <source>
        <strain evidence="7">YM2019G1</strain>
    </source>
</reference>
<dbReference type="GO" id="GO:0046983">
    <property type="term" value="F:protein dimerization activity"/>
    <property type="evidence" value="ECO:0007669"/>
    <property type="project" value="InterPro"/>
</dbReference>
<accession>A0A6A3AHT8</accession>
<evidence type="ECO:0000256" key="3">
    <source>
        <dbReference type="ARBA" id="ARBA00023125"/>
    </source>
</evidence>
<evidence type="ECO:0000256" key="5">
    <source>
        <dbReference type="ARBA" id="ARBA00023242"/>
    </source>
</evidence>
<name>A0A6A3AHT8_HIBSY</name>
<evidence type="ECO:0000256" key="1">
    <source>
        <dbReference type="ARBA" id="ARBA00004123"/>
    </source>
</evidence>
<dbReference type="CDD" id="cd11454">
    <property type="entry name" value="bHLH_AtIND_like"/>
    <property type="match status" value="1"/>
</dbReference>
<dbReference type="SUPFAM" id="SSF109604">
    <property type="entry name" value="HD-domain/PDEase-like"/>
    <property type="match status" value="1"/>
</dbReference>
<comment type="caution">
    <text evidence="7">The sequence shown here is derived from an EMBL/GenBank/DDBJ whole genome shotgun (WGS) entry which is preliminary data.</text>
</comment>
<dbReference type="Gene3D" id="1.10.3210.10">
    <property type="entry name" value="Hypothetical protein af1432"/>
    <property type="match status" value="1"/>
</dbReference>
<protein>
    <recommendedName>
        <fullName evidence="6">BHLH domain-containing protein</fullName>
    </recommendedName>
</protein>